<gene>
    <name evidence="2" type="ORF">B7P33_07900</name>
</gene>
<keyword evidence="3" id="KW-1185">Reference proteome</keyword>
<dbReference type="Proteomes" id="UP000219559">
    <property type="component" value="Unassembled WGS sequence"/>
</dbReference>
<organism evidence="2 3">
    <name type="scientific">Sediminicola luteus</name>
    <dbReference type="NCBI Taxonomy" id="319238"/>
    <lineage>
        <taxon>Bacteria</taxon>
        <taxon>Pseudomonadati</taxon>
        <taxon>Bacteroidota</taxon>
        <taxon>Flavobacteriia</taxon>
        <taxon>Flavobacteriales</taxon>
        <taxon>Flavobacteriaceae</taxon>
        <taxon>Sediminicola</taxon>
    </lineage>
</organism>
<accession>A0A2A4G9G2</accession>
<evidence type="ECO:0000313" key="2">
    <source>
        <dbReference type="EMBL" id="PCE64610.1"/>
    </source>
</evidence>
<dbReference type="GO" id="GO:0003677">
    <property type="term" value="F:DNA binding"/>
    <property type="evidence" value="ECO:0007669"/>
    <property type="project" value="UniProtKB-KW"/>
</dbReference>
<dbReference type="OrthoDB" id="9816206at2"/>
<evidence type="ECO:0000313" key="3">
    <source>
        <dbReference type="Proteomes" id="UP000219559"/>
    </source>
</evidence>
<keyword evidence="2" id="KW-0238">DNA-binding</keyword>
<dbReference type="EMBL" id="NBWU01000003">
    <property type="protein sequence ID" value="PCE64610.1"/>
    <property type="molecule type" value="Genomic_DNA"/>
</dbReference>
<comment type="caution">
    <text evidence="2">The sequence shown here is derived from an EMBL/GenBank/DDBJ whole genome shotgun (WGS) entry which is preliminary data.</text>
</comment>
<evidence type="ECO:0000259" key="1">
    <source>
        <dbReference type="Pfam" id="PF10543"/>
    </source>
</evidence>
<protein>
    <submittedName>
        <fullName evidence="2">DNA-binding protein</fullName>
    </submittedName>
</protein>
<reference evidence="2 3" key="1">
    <citation type="submission" date="2017-04" db="EMBL/GenBank/DDBJ databases">
        <title>A new member of the family Flavobacteriaceae isolated from ascidians.</title>
        <authorList>
            <person name="Chen L."/>
        </authorList>
    </citation>
    <scope>NUCLEOTIDE SEQUENCE [LARGE SCALE GENOMIC DNA]</scope>
    <source>
        <strain evidence="2 3">HQA918</strain>
    </source>
</reference>
<dbReference type="InterPro" id="IPR018873">
    <property type="entry name" value="KilA-N_DNA-bd_domain"/>
</dbReference>
<dbReference type="Pfam" id="PF10543">
    <property type="entry name" value="ORF6N"/>
    <property type="match status" value="1"/>
</dbReference>
<feature type="domain" description="KilA-N DNA-binding" evidence="1">
    <location>
        <begin position="1"/>
        <end position="75"/>
    </location>
</feature>
<name>A0A2A4G9G2_9FLAO</name>
<sequence>MLDFHLAELYEVETRVLKQAVKRNMDRFPDDFMFELSHQEIDYLVSQNVIPSKKRLGGAQPYAFTEAGVAMLSSVLRSKRAIDMNVAIVRTFIQLRKIANNYDEILKKVEQMETRYDLQFAEIYQALLHLTDKPKPSRPKIGYKK</sequence>
<proteinExistence type="predicted"/>
<dbReference type="AlphaFoldDB" id="A0A2A4G9G2"/>